<gene>
    <name evidence="3" type="ORF">TRFO_33693</name>
</gene>
<protein>
    <recommendedName>
        <fullName evidence="2">F5/8 type C domain-containing protein</fullName>
    </recommendedName>
</protein>
<dbReference type="SUPFAM" id="SSF49785">
    <property type="entry name" value="Galactose-binding domain-like"/>
    <property type="match status" value="1"/>
</dbReference>
<dbReference type="OrthoDB" id="271080at2759"/>
<dbReference type="InterPro" id="IPR000421">
    <property type="entry name" value="FA58C"/>
</dbReference>
<evidence type="ECO:0000313" key="3">
    <source>
        <dbReference type="EMBL" id="OHS99776.1"/>
    </source>
</evidence>
<name>A0A1J4JKZ6_9EUKA</name>
<sequence length="161" mass="17694">MVSTVPMDLFYATSLDSEHPPTNIVDNDETTFWMTTGLFPQEAVMQFKKPAQITRITTVTGKVKNMVVYAATDKALTEWAEIDSTNLPGQPIKQQETHQLNYQRTSYGVKVVINKGWGQFAAIYLVRVEGPSVREEETTPEASAAAAPAAAAEPSEKGIDE</sequence>
<dbReference type="EMBL" id="MLAK01000987">
    <property type="protein sequence ID" value="OHS99776.1"/>
    <property type="molecule type" value="Genomic_DNA"/>
</dbReference>
<dbReference type="InterPro" id="IPR008979">
    <property type="entry name" value="Galactose-bd-like_sf"/>
</dbReference>
<evidence type="ECO:0000259" key="2">
    <source>
        <dbReference type="Pfam" id="PF00754"/>
    </source>
</evidence>
<accession>A0A1J4JKZ6</accession>
<evidence type="ECO:0000313" key="4">
    <source>
        <dbReference type="Proteomes" id="UP000179807"/>
    </source>
</evidence>
<evidence type="ECO:0000256" key="1">
    <source>
        <dbReference type="SAM" id="MobiDB-lite"/>
    </source>
</evidence>
<dbReference type="Pfam" id="PF00754">
    <property type="entry name" value="F5_F8_type_C"/>
    <property type="match status" value="1"/>
</dbReference>
<proteinExistence type="predicted"/>
<dbReference type="GO" id="GO:0042073">
    <property type="term" value="P:intraciliary transport"/>
    <property type="evidence" value="ECO:0007669"/>
    <property type="project" value="InterPro"/>
</dbReference>
<keyword evidence="4" id="KW-1185">Reference proteome</keyword>
<dbReference type="Gene3D" id="2.60.120.260">
    <property type="entry name" value="Galactose-binding domain-like"/>
    <property type="match status" value="1"/>
</dbReference>
<feature type="domain" description="F5/8 type C" evidence="2">
    <location>
        <begin position="12"/>
        <end position="121"/>
    </location>
</feature>
<dbReference type="Proteomes" id="UP000179807">
    <property type="component" value="Unassembled WGS sequence"/>
</dbReference>
<dbReference type="PANTHER" id="PTHR33906">
    <property type="entry name" value="INTRAFLAGELLAR TRANSPORT PROTEIN 25 HOMOLOG"/>
    <property type="match status" value="1"/>
</dbReference>
<dbReference type="AlphaFoldDB" id="A0A1J4JKZ6"/>
<dbReference type="RefSeq" id="XP_068352913.1">
    <property type="nucleotide sequence ID" value="XM_068509221.1"/>
</dbReference>
<dbReference type="InterPro" id="IPR033558">
    <property type="entry name" value="IFT25"/>
</dbReference>
<organism evidence="3 4">
    <name type="scientific">Tritrichomonas foetus</name>
    <dbReference type="NCBI Taxonomy" id="1144522"/>
    <lineage>
        <taxon>Eukaryota</taxon>
        <taxon>Metamonada</taxon>
        <taxon>Parabasalia</taxon>
        <taxon>Tritrichomonadida</taxon>
        <taxon>Tritrichomonadidae</taxon>
        <taxon>Tritrichomonas</taxon>
    </lineage>
</organism>
<dbReference type="VEuPathDB" id="TrichDB:TRFO_33693"/>
<dbReference type="PANTHER" id="PTHR33906:SF1">
    <property type="entry name" value="INTRAFLAGELLAR TRANSPORT PROTEIN 25 HOMOLOG"/>
    <property type="match status" value="1"/>
</dbReference>
<dbReference type="GeneID" id="94843925"/>
<dbReference type="GO" id="GO:0030992">
    <property type="term" value="C:intraciliary transport particle B"/>
    <property type="evidence" value="ECO:0007669"/>
    <property type="project" value="InterPro"/>
</dbReference>
<reference evidence="3" key="1">
    <citation type="submission" date="2016-10" db="EMBL/GenBank/DDBJ databases">
        <authorList>
            <person name="Benchimol M."/>
            <person name="Almeida L.G."/>
            <person name="Vasconcelos A.T."/>
            <person name="Perreira-Neves A."/>
            <person name="Rosa I.A."/>
            <person name="Tasca T."/>
            <person name="Bogo M.R."/>
            <person name="de Souza W."/>
        </authorList>
    </citation>
    <scope>NUCLEOTIDE SEQUENCE [LARGE SCALE GENOMIC DNA]</scope>
    <source>
        <strain evidence="3">K</strain>
    </source>
</reference>
<comment type="caution">
    <text evidence="3">The sequence shown here is derived from an EMBL/GenBank/DDBJ whole genome shotgun (WGS) entry which is preliminary data.</text>
</comment>
<feature type="compositionally biased region" description="Low complexity" evidence="1">
    <location>
        <begin position="140"/>
        <end position="153"/>
    </location>
</feature>
<feature type="region of interest" description="Disordered" evidence="1">
    <location>
        <begin position="132"/>
        <end position="161"/>
    </location>
</feature>
<dbReference type="GO" id="GO:0005929">
    <property type="term" value="C:cilium"/>
    <property type="evidence" value="ECO:0007669"/>
    <property type="project" value="TreeGrafter"/>
</dbReference>